<dbReference type="InterPro" id="IPR047215">
    <property type="entry name" value="Galactose_mutarotase-like"/>
</dbReference>
<organism evidence="12">
    <name type="scientific">Hirondellea gigas</name>
    <dbReference type="NCBI Taxonomy" id="1518452"/>
    <lineage>
        <taxon>Eukaryota</taxon>
        <taxon>Metazoa</taxon>
        <taxon>Ecdysozoa</taxon>
        <taxon>Arthropoda</taxon>
        <taxon>Crustacea</taxon>
        <taxon>Multicrustacea</taxon>
        <taxon>Malacostraca</taxon>
        <taxon>Eumalacostraca</taxon>
        <taxon>Peracarida</taxon>
        <taxon>Amphipoda</taxon>
        <taxon>Amphilochidea</taxon>
        <taxon>Lysianassida</taxon>
        <taxon>Lysianassidira</taxon>
        <taxon>Lysianassoidea</taxon>
        <taxon>Lysianassidae</taxon>
        <taxon>Hirondellea</taxon>
    </lineage>
</organism>
<dbReference type="SUPFAM" id="SSF74650">
    <property type="entry name" value="Galactose mutarotase-like"/>
    <property type="match status" value="1"/>
</dbReference>
<comment type="catalytic activity">
    <reaction evidence="1">
        <text>alpha-D-galactose = beta-D-galactose</text>
        <dbReference type="Rhea" id="RHEA:28675"/>
        <dbReference type="ChEBI" id="CHEBI:27667"/>
        <dbReference type="ChEBI" id="CHEBI:28061"/>
        <dbReference type="EC" id="5.1.3.3"/>
    </reaction>
    <physiologicalReaction direction="right-to-left" evidence="1">
        <dbReference type="Rhea" id="RHEA:28677"/>
    </physiologicalReaction>
</comment>
<dbReference type="NCBIfam" id="NF008277">
    <property type="entry name" value="PRK11055.1"/>
    <property type="match status" value="1"/>
</dbReference>
<dbReference type="EMBL" id="IACF01006852">
    <property type="protein sequence ID" value="LAB72435.1"/>
    <property type="molecule type" value="mRNA"/>
</dbReference>
<evidence type="ECO:0000313" key="12">
    <source>
        <dbReference type="EMBL" id="LAB72435.1"/>
    </source>
</evidence>
<dbReference type="PANTHER" id="PTHR10091">
    <property type="entry name" value="ALDOSE-1-EPIMERASE"/>
    <property type="match status" value="1"/>
</dbReference>
<keyword evidence="6 8" id="KW-0119">Carbohydrate metabolism</keyword>
<protein>
    <recommendedName>
        <fullName evidence="8">Aldose 1-epimerase</fullName>
        <ecNumber evidence="8">5.1.3.3</ecNumber>
    </recommendedName>
</protein>
<dbReference type="InterPro" id="IPR014718">
    <property type="entry name" value="GH-type_carb-bd"/>
</dbReference>
<feature type="active site" description="Proton acceptor" evidence="9">
    <location>
        <position position="322"/>
    </location>
</feature>
<accession>A0A2P2IEJ8</accession>
<keyword evidence="5 8" id="KW-0413">Isomerase</keyword>
<sequence>MIIDKELFGIFTDPETEEECKVYKYKLKESREGEMPMEVHVLSYGASLCGVLVPDGSGGTDNVVLGFDHMKDYVRHGYQGSTIGRFANRIKDGKFTLNGQQHQLTINNNGHCLHGGTRGWDKRVWEDRVEDGKVVFSLTSEDGDQGFPGRVMVQVSYELLVGGQLQVHMRVVGDTATPINMTNHAFFNLAGHGGGREELLKHVCQFECDRYLPVSQQLIPTGEQRSVENTAFDLRVAKGVGSALAEVEGGGFDHCFVLQDTSRGTLRPAASFKHPPSGRSLEISTTEPGVQFYTGNFMPELQGEMVGRGGVSYTKQGAFACEPQNFPDAVNHESFPDSILQPGKPYLHTILYKFSCTSAAQ</sequence>
<evidence type="ECO:0000256" key="11">
    <source>
        <dbReference type="PIRSR" id="PIRSR005096-3"/>
    </source>
</evidence>
<dbReference type="GO" id="GO:0006006">
    <property type="term" value="P:glucose metabolic process"/>
    <property type="evidence" value="ECO:0007669"/>
    <property type="project" value="TreeGrafter"/>
</dbReference>
<dbReference type="Pfam" id="PF01263">
    <property type="entry name" value="Aldose_epim"/>
    <property type="match status" value="1"/>
</dbReference>
<feature type="binding site" evidence="11">
    <location>
        <begin position="88"/>
        <end position="89"/>
    </location>
    <ligand>
        <name>beta-D-galactose</name>
        <dbReference type="ChEBI" id="CHEBI:27667"/>
    </ligand>
</feature>
<evidence type="ECO:0000256" key="10">
    <source>
        <dbReference type="PIRSR" id="PIRSR005096-2"/>
    </source>
</evidence>
<feature type="binding site" evidence="10">
    <location>
        <position position="253"/>
    </location>
    <ligand>
        <name>beta-D-galactose</name>
        <dbReference type="ChEBI" id="CHEBI:27667"/>
    </ligand>
</feature>
<dbReference type="Gene3D" id="2.70.98.10">
    <property type="match status" value="1"/>
</dbReference>
<evidence type="ECO:0000256" key="5">
    <source>
        <dbReference type="ARBA" id="ARBA00023235"/>
    </source>
</evidence>
<reference evidence="13" key="1">
    <citation type="submission" date="2017-11" db="EMBL/GenBank/DDBJ databases">
        <title>The sensing device of the deep-sea amphipod.</title>
        <authorList>
            <person name="Kobayashi H."/>
            <person name="Nagahama T."/>
            <person name="Arai W."/>
            <person name="Sasagawa Y."/>
            <person name="Umeda M."/>
            <person name="Hayashi T."/>
            <person name="Nikaido I."/>
            <person name="Watanabe H."/>
            <person name="Oguri K."/>
            <person name="Kitazato H."/>
            <person name="Fujioka K."/>
            <person name="Kido Y."/>
            <person name="Takami H."/>
        </authorList>
    </citation>
    <scope>NUCLEOTIDE SEQUENCE</scope>
    <source>
        <tissue evidence="13">Whole body</tissue>
    </source>
</reference>
<proteinExistence type="evidence at transcript level"/>
<dbReference type="InterPro" id="IPR015443">
    <property type="entry name" value="Aldose_1-epimerase"/>
</dbReference>
<evidence type="ECO:0000256" key="6">
    <source>
        <dbReference type="ARBA" id="ARBA00023277"/>
    </source>
</evidence>
<dbReference type="EMBL" id="IACT01002829">
    <property type="protein sequence ID" value="LAC22087.1"/>
    <property type="molecule type" value="mRNA"/>
</dbReference>
<dbReference type="GO" id="GO:0004034">
    <property type="term" value="F:aldose 1-epimerase activity"/>
    <property type="evidence" value="ECO:0007669"/>
    <property type="project" value="UniProtKB-EC"/>
</dbReference>
<dbReference type="AlphaFoldDB" id="A0A2P2IEJ8"/>
<dbReference type="PIRSF" id="PIRSF005096">
    <property type="entry name" value="GALM"/>
    <property type="match status" value="1"/>
</dbReference>
<evidence type="ECO:0000256" key="9">
    <source>
        <dbReference type="PIRSR" id="PIRSR005096-1"/>
    </source>
</evidence>
<dbReference type="EC" id="5.1.3.3" evidence="8"/>
<feature type="active site" description="Proton donor" evidence="9">
    <location>
        <position position="184"/>
    </location>
</feature>
<dbReference type="GO" id="GO:0033499">
    <property type="term" value="P:galactose catabolic process via UDP-galactose, Leloir pathway"/>
    <property type="evidence" value="ECO:0007669"/>
    <property type="project" value="TreeGrafter"/>
</dbReference>
<dbReference type="UniPathway" id="UPA00214"/>
<comment type="catalytic activity">
    <reaction evidence="8">
        <text>alpha-D-glucose = beta-D-glucose</text>
        <dbReference type="Rhea" id="RHEA:10264"/>
        <dbReference type="ChEBI" id="CHEBI:15903"/>
        <dbReference type="ChEBI" id="CHEBI:17925"/>
        <dbReference type="EC" id="5.1.3.3"/>
    </reaction>
</comment>
<comment type="similarity">
    <text evidence="4 8">Belongs to the aldose epimerase family.</text>
</comment>
<comment type="pathway">
    <text evidence="3 8">Carbohydrate metabolism; hexose metabolism.</text>
</comment>
<name>A0A2P2IEJ8_9CRUS</name>
<evidence type="ECO:0000256" key="3">
    <source>
        <dbReference type="ARBA" id="ARBA00005028"/>
    </source>
</evidence>
<dbReference type="PANTHER" id="PTHR10091:SF0">
    <property type="entry name" value="GALACTOSE MUTAROTASE"/>
    <property type="match status" value="1"/>
</dbReference>
<evidence type="ECO:0000313" key="13">
    <source>
        <dbReference type="EMBL" id="LAC22087.1"/>
    </source>
</evidence>
<comment type="pathway">
    <text evidence="2">Carbohydrate metabolism; galactose metabolism.</text>
</comment>
<reference evidence="12" key="2">
    <citation type="journal article" date="2018" name="Biosci. Biotechnol. Biochem.">
        <title>Polysaccharide hydrolase of the hadal zone amphipods Hirondellea gigas.</title>
        <authorList>
            <person name="Kobayashi H."/>
            <person name="Nagahama T."/>
            <person name="Arai W."/>
            <person name="Sasagawa Y."/>
            <person name="Umeda M."/>
            <person name="Hayashi T."/>
            <person name="Nikaido I."/>
            <person name="Watanabe H."/>
            <person name="Oguri K."/>
            <person name="Kitazato H."/>
            <person name="Fujioka K."/>
            <person name="Kido Y."/>
            <person name="Takami H."/>
        </authorList>
    </citation>
    <scope>NUCLEOTIDE SEQUENCE</scope>
    <source>
        <tissue evidence="12">Whole body</tissue>
    </source>
</reference>
<dbReference type="UniPathway" id="UPA00242"/>
<evidence type="ECO:0000256" key="8">
    <source>
        <dbReference type="PIRNR" id="PIRNR005096"/>
    </source>
</evidence>
<dbReference type="InterPro" id="IPR011013">
    <property type="entry name" value="Gal_mutarotase_sf_dom"/>
</dbReference>
<comment type="function">
    <text evidence="7">Mutarotase that catalyzes the interconversion of beta-D-galactose and alpha-D-galactose during galactose metabolism. Beta-D-galactose is metabolized in the liver into glucose 1-phosphate, the primary metabolic fuel, by the action of four enzymes that constitute the Leloir pathway: GALM, GALK1 (galactokinase), GALT (galactose-1-phosphate uridylyltransferase) and GALE (UDP-galactose-4'-epimerase). Involved in the maintenance of the equilibrium between the beta- and alpha-anomers of galactose, therefore ensuring a sufficient supply of the alpha-anomer for GALK1. Also active on D-glucose although shows a preference for galactose over glucose.</text>
</comment>
<evidence type="ECO:0000256" key="4">
    <source>
        <dbReference type="ARBA" id="ARBA00006206"/>
    </source>
</evidence>
<dbReference type="CDD" id="cd09019">
    <property type="entry name" value="galactose_mutarotase_like"/>
    <property type="match status" value="1"/>
</dbReference>
<evidence type="ECO:0000256" key="7">
    <source>
        <dbReference type="ARBA" id="ARBA00045743"/>
    </source>
</evidence>
<evidence type="ECO:0000256" key="2">
    <source>
        <dbReference type="ARBA" id="ARBA00004947"/>
    </source>
</evidence>
<evidence type="ECO:0000256" key="1">
    <source>
        <dbReference type="ARBA" id="ARBA00001712"/>
    </source>
</evidence>
<dbReference type="InterPro" id="IPR008183">
    <property type="entry name" value="Aldose_1/G6P_1-epimerase"/>
</dbReference>
<dbReference type="GO" id="GO:0030246">
    <property type="term" value="F:carbohydrate binding"/>
    <property type="evidence" value="ECO:0007669"/>
    <property type="project" value="InterPro"/>
</dbReference>